<feature type="binding site" evidence="2">
    <location>
        <begin position="223"/>
        <end position="230"/>
    </location>
    <ligand>
        <name>ATP</name>
        <dbReference type="ChEBI" id="CHEBI:30616"/>
    </ligand>
</feature>
<dbReference type="RefSeq" id="WP_073477154.1">
    <property type="nucleotide sequence ID" value="NZ_FQZU01000020.1"/>
</dbReference>
<dbReference type="PANTHER" id="PTHR13504">
    <property type="entry name" value="FIDO DOMAIN-CONTAINING PROTEIN DDB_G0283145"/>
    <property type="match status" value="1"/>
</dbReference>
<dbReference type="PROSITE" id="PS51459">
    <property type="entry name" value="FIDO"/>
    <property type="match status" value="1"/>
</dbReference>
<keyword evidence="5" id="KW-1185">Reference proteome</keyword>
<proteinExistence type="predicted"/>
<dbReference type="InterPro" id="IPR003812">
    <property type="entry name" value="Fido"/>
</dbReference>
<dbReference type="GO" id="GO:0005524">
    <property type="term" value="F:ATP binding"/>
    <property type="evidence" value="ECO:0007669"/>
    <property type="project" value="UniProtKB-KW"/>
</dbReference>
<dbReference type="Gene3D" id="1.10.3290.10">
    <property type="entry name" value="Fido-like domain"/>
    <property type="match status" value="1"/>
</dbReference>
<keyword evidence="2" id="KW-0547">Nucleotide-binding</keyword>
<keyword evidence="2" id="KW-0067">ATP-binding</keyword>
<dbReference type="OrthoDB" id="9813719at2"/>
<evidence type="ECO:0000313" key="4">
    <source>
        <dbReference type="EMBL" id="SHK21368.1"/>
    </source>
</evidence>
<protein>
    <submittedName>
        <fullName evidence="4">Fic/DOC family protein</fullName>
    </submittedName>
</protein>
<accession>A0A1M6QMH1</accession>
<dbReference type="AlphaFoldDB" id="A0A1M6QMH1"/>
<organism evidence="4 5">
    <name type="scientific">Desulfatibacillum alkenivorans DSM 16219</name>
    <dbReference type="NCBI Taxonomy" id="1121393"/>
    <lineage>
        <taxon>Bacteria</taxon>
        <taxon>Pseudomonadati</taxon>
        <taxon>Thermodesulfobacteriota</taxon>
        <taxon>Desulfobacteria</taxon>
        <taxon>Desulfobacterales</taxon>
        <taxon>Desulfatibacillaceae</taxon>
        <taxon>Desulfatibacillum</taxon>
    </lineage>
</organism>
<feature type="domain" description="Fido" evidence="3">
    <location>
        <begin position="122"/>
        <end position="277"/>
    </location>
</feature>
<sequence length="491" mass="55782">MSNHKWKPIEDLQDNWQELASHELAAFSPIWAERKVRLADSKTFDLFNKKLIRQWAIETGIIEGLYTIDRGVTQVLIEKGIKASLIPHGSMNKPVSEVVPLIKDQENVVEGLFDFVSQKRRLSTSYIKQIHQALTVHQDYVDGMDSLGSPIRMKLLKGEWKTLENNPSRPNGSLHQYCPPEHTAAEMDRLVSLHHQHSVLNVPPEIEAAWLHHRFTQIHPFQDGNGRVARALASLVFIRAGWFPLVLISEEHRTEYIEALEQADAGDLSPLVNMFARIQRKAFIKALGVSEDVLTEKTTMDAMLQSISDKLQERSQAPSMEENEKLIVFEYSKKLESIANEKFVELRDRLSAILADSAKDVPVSVLPSKPSVNNIFRNQVAKAAEELEYTADTLSYHAWVRLLIDDKPETRFVLSFHSLGSEFAGVLACAAFLDQREFGENGEIDVQGPVIICPDPFQFSYNQELSQIISSFEKWLDQALLYGLAQWKRSL</sequence>
<dbReference type="Proteomes" id="UP000183994">
    <property type="component" value="Unassembled WGS sequence"/>
</dbReference>
<dbReference type="EMBL" id="FQZU01000020">
    <property type="protein sequence ID" value="SHK21368.1"/>
    <property type="molecule type" value="Genomic_DNA"/>
</dbReference>
<reference evidence="5" key="1">
    <citation type="submission" date="2016-11" db="EMBL/GenBank/DDBJ databases">
        <authorList>
            <person name="Varghese N."/>
            <person name="Submissions S."/>
        </authorList>
    </citation>
    <scope>NUCLEOTIDE SEQUENCE [LARGE SCALE GENOMIC DNA]</scope>
    <source>
        <strain evidence="5">DSM 16219</strain>
    </source>
</reference>
<dbReference type="SUPFAM" id="SSF140931">
    <property type="entry name" value="Fic-like"/>
    <property type="match status" value="1"/>
</dbReference>
<dbReference type="InterPro" id="IPR040198">
    <property type="entry name" value="Fido_containing"/>
</dbReference>
<evidence type="ECO:0000313" key="5">
    <source>
        <dbReference type="Proteomes" id="UP000183994"/>
    </source>
</evidence>
<gene>
    <name evidence="4" type="ORF">SAMN02745216_03076</name>
</gene>
<feature type="active site" evidence="1">
    <location>
        <position position="219"/>
    </location>
</feature>
<evidence type="ECO:0000259" key="3">
    <source>
        <dbReference type="PROSITE" id="PS51459"/>
    </source>
</evidence>
<name>A0A1M6QMH1_9BACT</name>
<evidence type="ECO:0000256" key="2">
    <source>
        <dbReference type="PIRSR" id="PIRSR640198-2"/>
    </source>
</evidence>
<dbReference type="Pfam" id="PF02661">
    <property type="entry name" value="Fic"/>
    <property type="match status" value="1"/>
</dbReference>
<dbReference type="InterPro" id="IPR036597">
    <property type="entry name" value="Fido-like_dom_sf"/>
</dbReference>
<evidence type="ECO:0000256" key="1">
    <source>
        <dbReference type="PIRSR" id="PIRSR640198-1"/>
    </source>
</evidence>
<dbReference type="STRING" id="1121393.SAMN02745216_03076"/>
<dbReference type="PANTHER" id="PTHR13504:SF38">
    <property type="entry name" value="FIDO DOMAIN-CONTAINING PROTEIN"/>
    <property type="match status" value="1"/>
</dbReference>